<gene>
    <name evidence="2" type="ORF">METZ01_LOCUS356349</name>
</gene>
<dbReference type="EMBL" id="UINC01125573">
    <property type="protein sequence ID" value="SVD03495.1"/>
    <property type="molecule type" value="Genomic_DNA"/>
</dbReference>
<dbReference type="Pfam" id="PF01804">
    <property type="entry name" value="Penicil_amidase"/>
    <property type="match status" value="1"/>
</dbReference>
<protein>
    <recommendedName>
        <fullName evidence="3">Penicillin acylase family protein</fullName>
    </recommendedName>
</protein>
<dbReference type="Gene3D" id="1.10.439.10">
    <property type="entry name" value="Penicillin Amidohydrolase, domain 1"/>
    <property type="match status" value="1"/>
</dbReference>
<name>A0A382S213_9ZZZZ</name>
<dbReference type="AlphaFoldDB" id="A0A382S213"/>
<sequence length="316" mass="34706">MFRKILIGFAMVLLLLIATVTIYLQRVNDYQADGRIELAVLDRPVTVIRDESGVPYIYAQSMDDALRAQGFIAAQDRLSQIEFTKYLSSGRLAELIGPPGLRSDIRHRVVGIPRHGKQHAALLTPEARRAIEFFLEGLNAYIENQTNEHPLGLRFSGIEPTPWTIEDAMTMRYFLHWASTGNLESELITQALVDRLGAARAAEISQLTINPDTEISSGFVASPDSWSVANLRITDPGWLQPPSGRFALGSNQWVFNPDRSTTGAPVLANNPHIDARKLPGIWHPVALITPNLRVVGAAGPGTPGFAVARTDHIAFG</sequence>
<evidence type="ECO:0000256" key="1">
    <source>
        <dbReference type="ARBA" id="ARBA00006586"/>
    </source>
</evidence>
<dbReference type="PANTHER" id="PTHR34218">
    <property type="entry name" value="PEPTIDASE S45 PENICILLIN AMIDASE"/>
    <property type="match status" value="1"/>
</dbReference>
<comment type="similarity">
    <text evidence="1">Belongs to the peptidase S45 family.</text>
</comment>
<dbReference type="InterPro" id="IPR029055">
    <property type="entry name" value="Ntn_hydrolases_N"/>
</dbReference>
<dbReference type="SUPFAM" id="SSF56235">
    <property type="entry name" value="N-terminal nucleophile aminohydrolases (Ntn hydrolases)"/>
    <property type="match status" value="1"/>
</dbReference>
<evidence type="ECO:0008006" key="3">
    <source>
        <dbReference type="Google" id="ProtNLM"/>
    </source>
</evidence>
<evidence type="ECO:0000313" key="2">
    <source>
        <dbReference type="EMBL" id="SVD03495.1"/>
    </source>
</evidence>
<dbReference type="GO" id="GO:0016811">
    <property type="term" value="F:hydrolase activity, acting on carbon-nitrogen (but not peptide) bonds, in linear amides"/>
    <property type="evidence" value="ECO:0007669"/>
    <property type="project" value="InterPro"/>
</dbReference>
<accession>A0A382S213</accession>
<reference evidence="2" key="1">
    <citation type="submission" date="2018-05" db="EMBL/GenBank/DDBJ databases">
        <authorList>
            <person name="Lanie J.A."/>
            <person name="Ng W.-L."/>
            <person name="Kazmierczak K.M."/>
            <person name="Andrzejewski T.M."/>
            <person name="Davidsen T.M."/>
            <person name="Wayne K.J."/>
            <person name="Tettelin H."/>
            <person name="Glass J.I."/>
            <person name="Rusch D."/>
            <person name="Podicherti R."/>
            <person name="Tsui H.-C.T."/>
            <person name="Winkler M.E."/>
        </authorList>
    </citation>
    <scope>NUCLEOTIDE SEQUENCE</scope>
</reference>
<dbReference type="InterPro" id="IPR023343">
    <property type="entry name" value="Penicillin_amidase_dom1"/>
</dbReference>
<dbReference type="GO" id="GO:0017000">
    <property type="term" value="P:antibiotic biosynthetic process"/>
    <property type="evidence" value="ECO:0007669"/>
    <property type="project" value="InterPro"/>
</dbReference>
<dbReference type="InterPro" id="IPR002692">
    <property type="entry name" value="S45"/>
</dbReference>
<feature type="non-terminal residue" evidence="2">
    <location>
        <position position="316"/>
    </location>
</feature>
<dbReference type="PANTHER" id="PTHR34218:SF4">
    <property type="entry name" value="ACYL-HOMOSERINE LACTONE ACYLASE QUIP"/>
    <property type="match status" value="1"/>
</dbReference>
<dbReference type="Gene3D" id="3.60.20.10">
    <property type="entry name" value="Glutamine Phosphoribosylpyrophosphate, subunit 1, domain 1"/>
    <property type="match status" value="1"/>
</dbReference>
<organism evidence="2">
    <name type="scientific">marine metagenome</name>
    <dbReference type="NCBI Taxonomy" id="408172"/>
    <lineage>
        <taxon>unclassified sequences</taxon>
        <taxon>metagenomes</taxon>
        <taxon>ecological metagenomes</taxon>
    </lineage>
</organism>
<proteinExistence type="inferred from homology"/>